<keyword evidence="1" id="KW-0732">Signal</keyword>
<dbReference type="Pfam" id="PF04748">
    <property type="entry name" value="Polysacc_deac_2"/>
    <property type="match status" value="1"/>
</dbReference>
<gene>
    <name evidence="2" type="ORF">CWI83_06600</name>
</gene>
<dbReference type="PANTHER" id="PTHR30105:SF2">
    <property type="entry name" value="DIVERGENT POLYSACCHARIDE DEACETYLASE SUPERFAMILY"/>
    <property type="match status" value="1"/>
</dbReference>
<feature type="chain" id="PRO_5019065940" description="Divergent polysaccharide deacetylase family protein" evidence="1">
    <location>
        <begin position="22"/>
        <end position="250"/>
    </location>
</feature>
<keyword evidence="3" id="KW-1185">Reference proteome</keyword>
<dbReference type="SUPFAM" id="SSF88713">
    <property type="entry name" value="Glycoside hydrolase/deacetylase"/>
    <property type="match status" value="1"/>
</dbReference>
<dbReference type="OrthoDB" id="9784811at2"/>
<sequence length="250" mass="27161">MRSVMRLFGATMLLFSSASAAALEAPQPQSTRPAQIAIIIDDVGYSARDGRFFALPYPLTIAVLPDSPFGAGLAEDAAALGKEVMVHLPMQANDDLMPKEQGTLQITMSADEITAQLDHALSQVPMAVGLNNHMGSLATSDIEVMTAVMDELKRRQLFFIDSRTTVETVAETTARAYAVPTERRHVFLDHEREAAAMQSAWQRLIATAHKNGFAIAIGHPHEATLQLLETNLPLLEAANIEVVFASKLVR</sequence>
<evidence type="ECO:0000313" key="2">
    <source>
        <dbReference type="EMBL" id="RUO78683.1"/>
    </source>
</evidence>
<dbReference type="RefSeq" id="WP_126827336.1">
    <property type="nucleotide sequence ID" value="NZ_PIQG01000002.1"/>
</dbReference>
<dbReference type="GO" id="GO:0005975">
    <property type="term" value="P:carbohydrate metabolic process"/>
    <property type="evidence" value="ECO:0007669"/>
    <property type="project" value="InterPro"/>
</dbReference>
<dbReference type="InterPro" id="IPR011330">
    <property type="entry name" value="Glyco_hydro/deAcase_b/a-brl"/>
</dbReference>
<evidence type="ECO:0008006" key="4">
    <source>
        <dbReference type="Google" id="ProtNLM"/>
    </source>
</evidence>
<accession>A0A432ZL85</accession>
<proteinExistence type="predicted"/>
<dbReference type="Gene3D" id="3.20.20.370">
    <property type="entry name" value="Glycoside hydrolase/deacetylase"/>
    <property type="match status" value="1"/>
</dbReference>
<dbReference type="AlphaFoldDB" id="A0A432ZL85"/>
<evidence type="ECO:0000313" key="3">
    <source>
        <dbReference type="Proteomes" id="UP000288279"/>
    </source>
</evidence>
<evidence type="ECO:0000256" key="1">
    <source>
        <dbReference type="SAM" id="SignalP"/>
    </source>
</evidence>
<dbReference type="CDD" id="cd10936">
    <property type="entry name" value="CE4_DAC2"/>
    <property type="match status" value="1"/>
</dbReference>
<feature type="signal peptide" evidence="1">
    <location>
        <begin position="1"/>
        <end position="21"/>
    </location>
</feature>
<name>A0A432ZL85_9GAMM</name>
<dbReference type="Proteomes" id="UP000288279">
    <property type="component" value="Unassembled WGS sequence"/>
</dbReference>
<dbReference type="EMBL" id="PIQG01000002">
    <property type="protein sequence ID" value="RUO78683.1"/>
    <property type="molecule type" value="Genomic_DNA"/>
</dbReference>
<protein>
    <recommendedName>
        <fullName evidence="4">Divergent polysaccharide deacetylase family protein</fullName>
    </recommendedName>
</protein>
<reference evidence="2 3" key="1">
    <citation type="journal article" date="2011" name="Front. Microbiol.">
        <title>Genomic signatures of strain selection and enhancement in Bacillus atrophaeus var. globigii, a historical biowarfare simulant.</title>
        <authorList>
            <person name="Gibbons H.S."/>
            <person name="Broomall S.M."/>
            <person name="McNew L.A."/>
            <person name="Daligault H."/>
            <person name="Chapman C."/>
            <person name="Bruce D."/>
            <person name="Karavis M."/>
            <person name="Krepps M."/>
            <person name="McGregor P.A."/>
            <person name="Hong C."/>
            <person name="Park K.H."/>
            <person name="Akmal A."/>
            <person name="Feldman A."/>
            <person name="Lin J.S."/>
            <person name="Chang W.E."/>
            <person name="Higgs B.W."/>
            <person name="Demirev P."/>
            <person name="Lindquist J."/>
            <person name="Liem A."/>
            <person name="Fochler E."/>
            <person name="Read T.D."/>
            <person name="Tapia R."/>
            <person name="Johnson S."/>
            <person name="Bishop-Lilly K.A."/>
            <person name="Detter C."/>
            <person name="Han C."/>
            <person name="Sozhamannan S."/>
            <person name="Rosenzweig C.N."/>
            <person name="Skowronski E.W."/>
        </authorList>
    </citation>
    <scope>NUCLEOTIDE SEQUENCE [LARGE SCALE GENOMIC DNA]</scope>
    <source>
        <strain evidence="2 3">PIT1</strain>
    </source>
</reference>
<dbReference type="InterPro" id="IPR006837">
    <property type="entry name" value="Divergent_DAC"/>
</dbReference>
<dbReference type="PANTHER" id="PTHR30105">
    <property type="entry name" value="UNCHARACTERIZED YIBQ-RELATED"/>
    <property type="match status" value="1"/>
</dbReference>
<organism evidence="2 3">
    <name type="scientific">Pseudidiomarina taiwanensis</name>
    <dbReference type="NCBI Taxonomy" id="337250"/>
    <lineage>
        <taxon>Bacteria</taxon>
        <taxon>Pseudomonadati</taxon>
        <taxon>Pseudomonadota</taxon>
        <taxon>Gammaproteobacteria</taxon>
        <taxon>Alteromonadales</taxon>
        <taxon>Idiomarinaceae</taxon>
        <taxon>Pseudidiomarina</taxon>
    </lineage>
</organism>
<comment type="caution">
    <text evidence="2">The sequence shown here is derived from an EMBL/GenBank/DDBJ whole genome shotgun (WGS) entry which is preliminary data.</text>
</comment>